<dbReference type="OrthoDB" id="496981at2759"/>
<feature type="region of interest" description="Disordered" evidence="1">
    <location>
        <begin position="208"/>
        <end position="234"/>
    </location>
</feature>
<dbReference type="PANTHER" id="PTHR48100:SF54">
    <property type="entry name" value="PHOSPHATASE SPAC5H10.03-RELATED"/>
    <property type="match status" value="1"/>
</dbReference>
<name>A0A6A5Y7M3_9PLEO</name>
<dbReference type="InterPro" id="IPR013078">
    <property type="entry name" value="His_Pase_superF_clade-1"/>
</dbReference>
<dbReference type="SUPFAM" id="SSF53254">
    <property type="entry name" value="Phosphoglycerate mutase-like"/>
    <property type="match status" value="1"/>
</dbReference>
<dbReference type="AlphaFoldDB" id="A0A6A5Y7M3"/>
<dbReference type="EMBL" id="ML978066">
    <property type="protein sequence ID" value="KAF2021007.1"/>
    <property type="molecule type" value="Genomic_DNA"/>
</dbReference>
<sequence>MPPTIYLVRHAQGEHNATRNYTILDPLLTAKGKQQCQDLKKAFPFHNEIDLVVASPLRRTVQTAALSFGPTLARKEVPFIALPVAQEVSNTKSDTGLEIEELLESLPTLFSNDQLEFDVHSKLDLSLLEKGWTSKQGQYAYTKEAILKRAAGLRSWLYQRPEKNIILVSHGAFMHFFTEDLDTVDAMTSTAYLNCELRIFTFTPSSTEDDAHVQETPESRTTRGANQRERDPHVLEEIETVTVQA</sequence>
<dbReference type="CDD" id="cd07067">
    <property type="entry name" value="HP_PGM_like"/>
    <property type="match status" value="1"/>
</dbReference>
<dbReference type="GO" id="GO:0016791">
    <property type="term" value="F:phosphatase activity"/>
    <property type="evidence" value="ECO:0007669"/>
    <property type="project" value="TreeGrafter"/>
</dbReference>
<dbReference type="InterPro" id="IPR050275">
    <property type="entry name" value="PGM_Phosphatase"/>
</dbReference>
<dbReference type="Pfam" id="PF00300">
    <property type="entry name" value="His_Phos_1"/>
    <property type="match status" value="1"/>
</dbReference>
<keyword evidence="3" id="KW-1185">Reference proteome</keyword>
<dbReference type="RefSeq" id="XP_033389346.1">
    <property type="nucleotide sequence ID" value="XM_033530745.1"/>
</dbReference>
<protein>
    <submittedName>
        <fullName evidence="2">Phosphoglycerate mutase family protein-like protein</fullName>
    </submittedName>
</protein>
<dbReference type="Proteomes" id="UP000799778">
    <property type="component" value="Unassembled WGS sequence"/>
</dbReference>
<evidence type="ECO:0000256" key="1">
    <source>
        <dbReference type="SAM" id="MobiDB-lite"/>
    </source>
</evidence>
<dbReference type="GeneID" id="54288142"/>
<dbReference type="Gene3D" id="3.40.50.1240">
    <property type="entry name" value="Phosphoglycerate mutase-like"/>
    <property type="match status" value="1"/>
</dbReference>
<feature type="compositionally biased region" description="Basic and acidic residues" evidence="1">
    <location>
        <begin position="209"/>
        <end position="234"/>
    </location>
</feature>
<dbReference type="GO" id="GO:0005737">
    <property type="term" value="C:cytoplasm"/>
    <property type="evidence" value="ECO:0007669"/>
    <property type="project" value="TreeGrafter"/>
</dbReference>
<dbReference type="SMART" id="SM00855">
    <property type="entry name" value="PGAM"/>
    <property type="match status" value="1"/>
</dbReference>
<evidence type="ECO:0000313" key="3">
    <source>
        <dbReference type="Proteomes" id="UP000799778"/>
    </source>
</evidence>
<accession>A0A6A5Y7M3</accession>
<dbReference type="InterPro" id="IPR029033">
    <property type="entry name" value="His_PPase_superfam"/>
</dbReference>
<gene>
    <name evidence="2" type="ORF">BU24DRAFT_446117</name>
</gene>
<evidence type="ECO:0000313" key="2">
    <source>
        <dbReference type="EMBL" id="KAF2021007.1"/>
    </source>
</evidence>
<organism evidence="2 3">
    <name type="scientific">Aaosphaeria arxii CBS 175.79</name>
    <dbReference type="NCBI Taxonomy" id="1450172"/>
    <lineage>
        <taxon>Eukaryota</taxon>
        <taxon>Fungi</taxon>
        <taxon>Dikarya</taxon>
        <taxon>Ascomycota</taxon>
        <taxon>Pezizomycotina</taxon>
        <taxon>Dothideomycetes</taxon>
        <taxon>Pleosporomycetidae</taxon>
        <taxon>Pleosporales</taxon>
        <taxon>Pleosporales incertae sedis</taxon>
        <taxon>Aaosphaeria</taxon>
    </lineage>
</organism>
<dbReference type="PANTHER" id="PTHR48100">
    <property type="entry name" value="BROAD-SPECIFICITY PHOSPHATASE YOR283W-RELATED"/>
    <property type="match status" value="1"/>
</dbReference>
<reference evidence="2" key="1">
    <citation type="journal article" date="2020" name="Stud. Mycol.">
        <title>101 Dothideomycetes genomes: a test case for predicting lifestyles and emergence of pathogens.</title>
        <authorList>
            <person name="Haridas S."/>
            <person name="Albert R."/>
            <person name="Binder M."/>
            <person name="Bloem J."/>
            <person name="Labutti K."/>
            <person name="Salamov A."/>
            <person name="Andreopoulos B."/>
            <person name="Baker S."/>
            <person name="Barry K."/>
            <person name="Bills G."/>
            <person name="Bluhm B."/>
            <person name="Cannon C."/>
            <person name="Castanera R."/>
            <person name="Culley D."/>
            <person name="Daum C."/>
            <person name="Ezra D."/>
            <person name="Gonzalez J."/>
            <person name="Henrissat B."/>
            <person name="Kuo A."/>
            <person name="Liang C."/>
            <person name="Lipzen A."/>
            <person name="Lutzoni F."/>
            <person name="Magnuson J."/>
            <person name="Mondo S."/>
            <person name="Nolan M."/>
            <person name="Ohm R."/>
            <person name="Pangilinan J."/>
            <person name="Park H.-J."/>
            <person name="Ramirez L."/>
            <person name="Alfaro M."/>
            <person name="Sun H."/>
            <person name="Tritt A."/>
            <person name="Yoshinaga Y."/>
            <person name="Zwiers L.-H."/>
            <person name="Turgeon B."/>
            <person name="Goodwin S."/>
            <person name="Spatafora J."/>
            <person name="Crous P."/>
            <person name="Grigoriev I."/>
        </authorList>
    </citation>
    <scope>NUCLEOTIDE SEQUENCE</scope>
    <source>
        <strain evidence="2">CBS 175.79</strain>
    </source>
</reference>
<proteinExistence type="predicted"/>